<reference evidence="4" key="4">
    <citation type="submission" date="2016-11" db="EMBL/GenBank/DDBJ databases">
        <authorList>
            <person name="Jaros S."/>
            <person name="Januszkiewicz K."/>
            <person name="Wedrychowicz H."/>
        </authorList>
    </citation>
    <scope>NUCLEOTIDE SEQUENCE [LARGE SCALE GENOMIC DNA]</scope>
    <source>
        <strain evidence="4">DSM 1682</strain>
    </source>
</reference>
<evidence type="ECO:0000313" key="4">
    <source>
        <dbReference type="Proteomes" id="UP000184204"/>
    </source>
</evidence>
<organism evidence="2 4">
    <name type="scientific">Anaerotignum propionicum DSM 1682</name>
    <dbReference type="NCBI Taxonomy" id="991789"/>
    <lineage>
        <taxon>Bacteria</taxon>
        <taxon>Bacillati</taxon>
        <taxon>Bacillota</taxon>
        <taxon>Clostridia</taxon>
        <taxon>Lachnospirales</taxon>
        <taxon>Anaerotignaceae</taxon>
        <taxon>Anaerotignum</taxon>
    </lineage>
</organism>
<evidence type="ECO:0000313" key="1">
    <source>
        <dbReference type="EMBL" id="AMJ40393.1"/>
    </source>
</evidence>
<name>A0A120MK73_ANAPI</name>
<reference evidence="2" key="3">
    <citation type="submission" date="2016-11" db="EMBL/GenBank/DDBJ databases">
        <authorList>
            <person name="Varghese N."/>
            <person name="Submissions S."/>
        </authorList>
    </citation>
    <scope>NUCLEOTIDE SEQUENCE</scope>
    <source>
        <strain evidence="2">DSM 1682</strain>
    </source>
</reference>
<dbReference type="NCBIfam" id="NF040910">
    <property type="entry name" value="CD1375_fam"/>
    <property type="match status" value="1"/>
</dbReference>
<evidence type="ECO:0000313" key="2">
    <source>
        <dbReference type="EMBL" id="SHE43344.1"/>
    </source>
</evidence>
<keyword evidence="3" id="KW-1185">Reference proteome</keyword>
<dbReference type="AlphaFoldDB" id="A0A120MK73"/>
<accession>A0A120MK73</accession>
<dbReference type="KEGG" id="cpro:CPRO_07920"/>
<dbReference type="OrthoDB" id="2066246at2"/>
<reference evidence="3" key="2">
    <citation type="submission" date="2016-01" db="EMBL/GenBank/DDBJ databases">
        <authorList>
            <person name="Poehlein A."/>
            <person name="Schlien K."/>
            <person name="Gottschalk G."/>
            <person name="Buckel W."/>
            <person name="Daniel R."/>
        </authorList>
    </citation>
    <scope>NUCLEOTIDE SEQUENCE [LARGE SCALE GENOMIC DNA]</scope>
    <source>
        <strain evidence="3">X2</strain>
    </source>
</reference>
<dbReference type="Proteomes" id="UP000184204">
    <property type="component" value="Unassembled WGS sequence"/>
</dbReference>
<proteinExistence type="predicted"/>
<dbReference type="RefSeq" id="WP_157881629.1">
    <property type="nucleotide sequence ID" value="NZ_CP014223.1"/>
</dbReference>
<reference evidence="1 3" key="1">
    <citation type="journal article" date="2016" name="Genome Announc.">
        <title>Complete Genome Sequence of the Amino Acid-Fermenting Clostridium propionicum X2 (DSM 1682).</title>
        <authorList>
            <person name="Poehlein A."/>
            <person name="Schlien K."/>
            <person name="Chowdhury N.P."/>
            <person name="Gottschalk G."/>
            <person name="Buckel W."/>
            <person name="Daniel R."/>
        </authorList>
    </citation>
    <scope>NUCLEOTIDE SEQUENCE [LARGE SCALE GENOMIC DNA]</scope>
    <source>
        <strain evidence="1 3">X2</strain>
    </source>
</reference>
<protein>
    <submittedName>
        <fullName evidence="2">Uncharacterized protein</fullName>
    </submittedName>
</protein>
<dbReference type="EMBL" id="FQUA01000002">
    <property type="protein sequence ID" value="SHE43344.1"/>
    <property type="molecule type" value="Genomic_DNA"/>
</dbReference>
<dbReference type="Proteomes" id="UP000068026">
    <property type="component" value="Chromosome"/>
</dbReference>
<dbReference type="InterPro" id="IPR047907">
    <property type="entry name" value="CD1375-like"/>
</dbReference>
<sequence length="52" mass="6054">MAETYFMLVINQKRTCDVTNTEMKIVPSNWRSEVEALLNVRGYDTNGFPLEK</sequence>
<evidence type="ECO:0000313" key="3">
    <source>
        <dbReference type="Proteomes" id="UP000068026"/>
    </source>
</evidence>
<gene>
    <name evidence="1" type="ORF">CPRO_07920</name>
    <name evidence="2" type="ORF">SAMN02745151_00689</name>
</gene>
<dbReference type="EMBL" id="CP014223">
    <property type="protein sequence ID" value="AMJ40393.1"/>
    <property type="molecule type" value="Genomic_DNA"/>
</dbReference>